<accession>A0ABX8W4K4</accession>
<reference evidence="5 6" key="1">
    <citation type="submission" date="2020-01" db="EMBL/GenBank/DDBJ databases">
        <title>Vast differences in strain-level diversity in the gut microbiota of two closely related honey bee species.</title>
        <authorList>
            <person name="Ellegaard K.M."/>
            <person name="Suenami S."/>
            <person name="Miyazaki R."/>
            <person name="Engel P."/>
        </authorList>
    </citation>
    <scope>NUCLEOTIDE SEQUENCE [LARGE SCALE GENOMIC DNA]</scope>
    <source>
        <strain evidence="5 6">ESL0416</strain>
    </source>
</reference>
<sequence>MEYKERTAATQAQEYLQDLIQFKLEKPTLPAQREIADNLNVSRNAVLHALDRLKSEDQVVVKERAGVVANAKIDINMLGMESMTAELKDQSVAIKHVATQIIATPKRLQAFFGTSVKQVIKISRIRLKSGIPLTYEIVYLAAEKFADLAKVDFTNKPLYEFLQKRYQLKPAYGRENISCFLADENISEVLKIAQDTPLYCVNSFNYLESDEPLEATTQYLIGSSFKYHFIANNIYDYREEE</sequence>
<dbReference type="Gene3D" id="1.10.10.10">
    <property type="entry name" value="Winged helix-like DNA-binding domain superfamily/Winged helix DNA-binding domain"/>
    <property type="match status" value="1"/>
</dbReference>
<dbReference type="Pfam" id="PF07702">
    <property type="entry name" value="UTRA"/>
    <property type="match status" value="1"/>
</dbReference>
<dbReference type="SMART" id="SM00866">
    <property type="entry name" value="UTRA"/>
    <property type="match status" value="1"/>
</dbReference>
<dbReference type="PANTHER" id="PTHR44846">
    <property type="entry name" value="MANNOSYL-D-GLYCERATE TRANSPORT/METABOLISM SYSTEM REPRESSOR MNGR-RELATED"/>
    <property type="match status" value="1"/>
</dbReference>
<evidence type="ECO:0000313" key="6">
    <source>
        <dbReference type="Proteomes" id="UP000826550"/>
    </source>
</evidence>
<dbReference type="Gene3D" id="3.40.1410.10">
    <property type="entry name" value="Chorismate lyase-like"/>
    <property type="match status" value="1"/>
</dbReference>
<dbReference type="PRINTS" id="PR00035">
    <property type="entry name" value="HTHGNTR"/>
</dbReference>
<dbReference type="InterPro" id="IPR036390">
    <property type="entry name" value="WH_DNA-bd_sf"/>
</dbReference>
<protein>
    <submittedName>
        <fullName evidence="5">GntR family transcriptional regulator</fullName>
    </submittedName>
</protein>
<organism evidence="5 6">
    <name type="scientific">Lactobacillus panisapium</name>
    <dbReference type="NCBI Taxonomy" id="2012495"/>
    <lineage>
        <taxon>Bacteria</taxon>
        <taxon>Bacillati</taxon>
        <taxon>Bacillota</taxon>
        <taxon>Bacilli</taxon>
        <taxon>Lactobacillales</taxon>
        <taxon>Lactobacillaceae</taxon>
        <taxon>Lactobacillus</taxon>
    </lineage>
</organism>
<gene>
    <name evidence="5" type="ORF">GYM71_02795</name>
</gene>
<dbReference type="PANTHER" id="PTHR44846:SF17">
    <property type="entry name" value="GNTR-FAMILY TRANSCRIPTIONAL REGULATOR"/>
    <property type="match status" value="1"/>
</dbReference>
<dbReference type="InterPro" id="IPR050679">
    <property type="entry name" value="Bact_HTH_transcr_reg"/>
</dbReference>
<evidence type="ECO:0000259" key="4">
    <source>
        <dbReference type="SMART" id="SM00866"/>
    </source>
</evidence>
<feature type="domain" description="UbiC transcription regulator-associated" evidence="4">
    <location>
        <begin position="87"/>
        <end position="226"/>
    </location>
</feature>
<dbReference type="Pfam" id="PF00392">
    <property type="entry name" value="GntR"/>
    <property type="match status" value="1"/>
</dbReference>
<dbReference type="EMBL" id="CP048268">
    <property type="protein sequence ID" value="QYN52388.1"/>
    <property type="molecule type" value="Genomic_DNA"/>
</dbReference>
<evidence type="ECO:0000256" key="1">
    <source>
        <dbReference type="ARBA" id="ARBA00023015"/>
    </source>
</evidence>
<evidence type="ECO:0000313" key="5">
    <source>
        <dbReference type="EMBL" id="QYN52388.1"/>
    </source>
</evidence>
<evidence type="ECO:0000256" key="3">
    <source>
        <dbReference type="ARBA" id="ARBA00023163"/>
    </source>
</evidence>
<dbReference type="SUPFAM" id="SSF64288">
    <property type="entry name" value="Chorismate lyase-like"/>
    <property type="match status" value="1"/>
</dbReference>
<keyword evidence="1" id="KW-0805">Transcription regulation</keyword>
<dbReference type="InterPro" id="IPR000524">
    <property type="entry name" value="Tscrpt_reg_HTH_GntR"/>
</dbReference>
<evidence type="ECO:0000256" key="2">
    <source>
        <dbReference type="ARBA" id="ARBA00023125"/>
    </source>
</evidence>
<dbReference type="RefSeq" id="WP_220220829.1">
    <property type="nucleotide sequence ID" value="NZ_CP048268.1"/>
</dbReference>
<dbReference type="Proteomes" id="UP000826550">
    <property type="component" value="Chromosome"/>
</dbReference>
<keyword evidence="3" id="KW-0804">Transcription</keyword>
<keyword evidence="6" id="KW-1185">Reference proteome</keyword>
<dbReference type="InterPro" id="IPR011663">
    <property type="entry name" value="UTRA"/>
</dbReference>
<keyword evidence="2" id="KW-0238">DNA-binding</keyword>
<dbReference type="SUPFAM" id="SSF46785">
    <property type="entry name" value="Winged helix' DNA-binding domain"/>
    <property type="match status" value="1"/>
</dbReference>
<name>A0ABX8W4K4_9LACO</name>
<proteinExistence type="predicted"/>
<dbReference type="InterPro" id="IPR036388">
    <property type="entry name" value="WH-like_DNA-bd_sf"/>
</dbReference>
<dbReference type="InterPro" id="IPR028978">
    <property type="entry name" value="Chorismate_lyase_/UTRA_dom_sf"/>
</dbReference>